<dbReference type="PROSITE" id="PS51257">
    <property type="entry name" value="PROKAR_LIPOPROTEIN"/>
    <property type="match status" value="1"/>
</dbReference>
<dbReference type="InterPro" id="IPR028994">
    <property type="entry name" value="Integrin_alpha_N"/>
</dbReference>
<accession>D9S0Q6</accession>
<gene>
    <name evidence="5" type="ordered locus">Toce_0287</name>
</gene>
<protein>
    <submittedName>
        <fullName evidence="5">TPR repeat-containing protein</fullName>
    </submittedName>
</protein>
<evidence type="ECO:0000313" key="6">
    <source>
        <dbReference type="Proteomes" id="UP000000272"/>
    </source>
</evidence>
<organism evidence="5 6">
    <name type="scientific">Thermosediminibacter oceani (strain ATCC BAA-1034 / DSM 16646 / JW/IW-1228P)</name>
    <dbReference type="NCBI Taxonomy" id="555079"/>
    <lineage>
        <taxon>Bacteria</taxon>
        <taxon>Bacillati</taxon>
        <taxon>Bacillota</taxon>
        <taxon>Clostridia</taxon>
        <taxon>Thermosediminibacterales</taxon>
        <taxon>Thermosediminibacteraceae</taxon>
        <taxon>Thermosediminibacter</taxon>
    </lineage>
</organism>
<dbReference type="Proteomes" id="UP000000272">
    <property type="component" value="Chromosome"/>
</dbReference>
<dbReference type="Gene3D" id="1.25.40.10">
    <property type="entry name" value="Tetratricopeptide repeat domain"/>
    <property type="match status" value="1"/>
</dbReference>
<evidence type="ECO:0000256" key="4">
    <source>
        <dbReference type="SAM" id="SignalP"/>
    </source>
</evidence>
<dbReference type="SUPFAM" id="SSF48452">
    <property type="entry name" value="TPR-like"/>
    <property type="match status" value="1"/>
</dbReference>
<dbReference type="STRING" id="555079.Toce_0287"/>
<keyword evidence="1" id="KW-0677">Repeat</keyword>
<keyword evidence="2 3" id="KW-0802">TPR repeat</keyword>
<feature type="signal peptide" evidence="4">
    <location>
        <begin position="1"/>
        <end position="19"/>
    </location>
</feature>
<dbReference type="HOGENOM" id="CLU_693935_0_0_9"/>
<dbReference type="SMART" id="SM00028">
    <property type="entry name" value="TPR"/>
    <property type="match status" value="3"/>
</dbReference>
<dbReference type="RefSeq" id="WP_013275121.1">
    <property type="nucleotide sequence ID" value="NC_014377.1"/>
</dbReference>
<dbReference type="SUPFAM" id="SSF69318">
    <property type="entry name" value="Integrin alpha N-terminal domain"/>
    <property type="match status" value="1"/>
</dbReference>
<dbReference type="PANTHER" id="PTHR44943">
    <property type="entry name" value="CELLULOSE SYNTHASE OPERON PROTEIN C"/>
    <property type="match status" value="1"/>
</dbReference>
<evidence type="ECO:0000313" key="5">
    <source>
        <dbReference type="EMBL" id="ADL07070.1"/>
    </source>
</evidence>
<name>D9S0Q6_THEOJ</name>
<dbReference type="PANTHER" id="PTHR44943:SF8">
    <property type="entry name" value="TPR REPEAT-CONTAINING PROTEIN MJ0263"/>
    <property type="match status" value="1"/>
</dbReference>
<dbReference type="Pfam" id="PF07719">
    <property type="entry name" value="TPR_2"/>
    <property type="match status" value="1"/>
</dbReference>
<feature type="repeat" description="TPR" evidence="3">
    <location>
        <begin position="333"/>
        <end position="366"/>
    </location>
</feature>
<dbReference type="eggNOG" id="COG0457">
    <property type="taxonomic scope" value="Bacteria"/>
</dbReference>
<dbReference type="InterPro" id="IPR051685">
    <property type="entry name" value="Ycf3/AcsC/BcsC/TPR_MFPF"/>
</dbReference>
<dbReference type="InterPro" id="IPR013105">
    <property type="entry name" value="TPR_2"/>
</dbReference>
<dbReference type="InterPro" id="IPR011990">
    <property type="entry name" value="TPR-like_helical_dom_sf"/>
</dbReference>
<reference evidence="5 6" key="1">
    <citation type="journal article" date="2010" name="Stand. Genomic Sci.">
        <title>Complete genome sequence of Thermosediminibacter oceani type strain (JW/IW-1228P).</title>
        <authorList>
            <person name="Pitluck S."/>
            <person name="Yasawong M."/>
            <person name="Munk C."/>
            <person name="Nolan M."/>
            <person name="Lapidus A."/>
            <person name="Lucas S."/>
            <person name="Glavina Del Rio T."/>
            <person name="Tice H."/>
            <person name="Cheng J.F."/>
            <person name="Bruce D."/>
            <person name="Detter C."/>
            <person name="Tapia R."/>
            <person name="Han C."/>
            <person name="Goodwin L."/>
            <person name="Liolios K."/>
            <person name="Ivanova N."/>
            <person name="Mavromatis K."/>
            <person name="Mikhailova N."/>
            <person name="Pati A."/>
            <person name="Chen A."/>
            <person name="Palaniappan K."/>
            <person name="Land M."/>
            <person name="Hauser L."/>
            <person name="Chang Y.J."/>
            <person name="Jeffries C.D."/>
            <person name="Rohde M."/>
            <person name="Spring S."/>
            <person name="Sikorski J."/>
            <person name="Goker M."/>
            <person name="Woyke T."/>
            <person name="Bristow J."/>
            <person name="Eisen J.A."/>
            <person name="Markowitz V."/>
            <person name="Hugenholtz P."/>
            <person name="Kyrpides N.C."/>
            <person name="Klenk H.P."/>
        </authorList>
    </citation>
    <scope>NUCLEOTIDE SEQUENCE [LARGE SCALE GENOMIC DNA]</scope>
    <source>
        <strain evidence="6">ATCC BAA-1034 / DSM 16646 / JW/IW-1228P</strain>
    </source>
</reference>
<dbReference type="InterPro" id="IPR019734">
    <property type="entry name" value="TPR_rpt"/>
</dbReference>
<evidence type="ECO:0000256" key="2">
    <source>
        <dbReference type="ARBA" id="ARBA00022803"/>
    </source>
</evidence>
<keyword evidence="6" id="KW-1185">Reference proteome</keyword>
<evidence type="ECO:0000256" key="1">
    <source>
        <dbReference type="ARBA" id="ARBA00022737"/>
    </source>
</evidence>
<proteinExistence type="predicted"/>
<dbReference type="PROSITE" id="PS50005">
    <property type="entry name" value="TPR"/>
    <property type="match status" value="1"/>
</dbReference>
<evidence type="ECO:0000256" key="3">
    <source>
        <dbReference type="PROSITE-ProRule" id="PRU00339"/>
    </source>
</evidence>
<dbReference type="AlphaFoldDB" id="D9S0Q6"/>
<dbReference type="EMBL" id="CP002131">
    <property type="protein sequence ID" value="ADL07070.1"/>
    <property type="molecule type" value="Genomic_DNA"/>
</dbReference>
<feature type="chain" id="PRO_5039639445" evidence="4">
    <location>
        <begin position="20"/>
        <end position="395"/>
    </location>
</feature>
<sequence length="395" mass="43785">MSRLKMFAAIIISGTLLLAGCSMLPAPGSTIRPPQPASTPVENEEDIVPVVQKFLPPGAQLEQYGSGPAVRQGDIDAVDGKSEILAVYRVGNNTNEIGAFVLKFKDGEWQKVWQQQGFGYALDLMEFADITGDGKPEVLIGTTIGASAGNGLDIFSWQQDTLKKIAGTGYHRLEILHLSGNSTEKGYDGRAQLAVWQKDTITAMAVDVLRWEEIGLVPAVDLYREYFPKVVEYYEEQLKKAPDAPALWFYLADAQQKAGMAEEALKSAEKGLALKGDYPQDYRFKVVMGRALNDLGEYQRAISFFDEVMKAKEPLPPDIGQQGEPAYLKKIKAEALIDMGKSYEGLRQYEKAEDCYRRSLEITKSLFKEDSIEKKLALMPAEKALQRLKGVRGNE</sequence>
<dbReference type="KEGG" id="toc:Toce_0287"/>
<keyword evidence="4" id="KW-0732">Signal</keyword>